<dbReference type="PANTHER" id="PTHR43238">
    <property type="entry name" value="GDP-L-FUCOSE SYNTHASE"/>
    <property type="match status" value="1"/>
</dbReference>
<gene>
    <name evidence="10" type="ORF">DPX16_5599</name>
</gene>
<evidence type="ECO:0000256" key="3">
    <source>
        <dbReference type="ARBA" id="ARBA00005959"/>
    </source>
</evidence>
<comment type="similarity">
    <text evidence="3">Belongs to the NAD(P)-dependent epimerase/dehydratase family. Fucose synthase subfamily.</text>
</comment>
<dbReference type="EC" id="1.1.1.271" evidence="4"/>
<dbReference type="InterPro" id="IPR028614">
    <property type="entry name" value="GDP_fucose/colitose_synth"/>
</dbReference>
<comment type="caution">
    <text evidence="10">The sequence shown here is derived from an EMBL/GenBank/DDBJ whole genome shotgun (WGS) entry which is preliminary data.</text>
</comment>
<evidence type="ECO:0000256" key="6">
    <source>
        <dbReference type="ARBA" id="ARBA00023002"/>
    </source>
</evidence>
<dbReference type="OrthoDB" id="202470at2759"/>
<protein>
    <recommendedName>
        <fullName evidence="4">GDP-L-fucose synthase</fullName>
        <ecNumber evidence="4">1.1.1.271</ecNumber>
    </recommendedName>
    <alternativeName>
        <fullName evidence="8">GDP-4-keto-6-deoxy-D-mannose-3,5-epimerase-4-reductase</fullName>
    </alternativeName>
</protein>
<evidence type="ECO:0000259" key="9">
    <source>
        <dbReference type="Pfam" id="PF01370"/>
    </source>
</evidence>
<comment type="pathway">
    <text evidence="2">Nucleotide-sugar biosynthesis; GDP-L-fucose biosynthesis via de novo pathway; GDP-L-fucose from GDP-alpha-D-mannose: step 2/2.</text>
</comment>
<keyword evidence="11" id="KW-1185">Reference proteome</keyword>
<dbReference type="PANTHER" id="PTHR43238:SF1">
    <property type="entry name" value="GDP-L-FUCOSE SYNTHASE"/>
    <property type="match status" value="1"/>
</dbReference>
<dbReference type="Proteomes" id="UP000281406">
    <property type="component" value="Unassembled WGS sequence"/>
</dbReference>
<dbReference type="GO" id="GO:0050577">
    <property type="term" value="F:GDP-L-fucose synthase activity"/>
    <property type="evidence" value="ECO:0007669"/>
    <property type="project" value="UniProtKB-EC"/>
</dbReference>
<name>A0A3N0Y9Z4_ANAGA</name>
<dbReference type="Gene3D" id="3.40.50.720">
    <property type="entry name" value="NAD(P)-binding Rossmann-like Domain"/>
    <property type="match status" value="2"/>
</dbReference>
<dbReference type="EMBL" id="RJVU01048958">
    <property type="protein sequence ID" value="ROL43046.1"/>
    <property type="molecule type" value="Genomic_DNA"/>
</dbReference>
<dbReference type="AlphaFoldDB" id="A0A3N0Y9Z4"/>
<keyword evidence="7" id="KW-0413">Isomerase</keyword>
<dbReference type="Gene3D" id="3.90.25.10">
    <property type="entry name" value="UDP-galactose 4-epimerase, domain 1"/>
    <property type="match status" value="1"/>
</dbReference>
<evidence type="ECO:0000256" key="7">
    <source>
        <dbReference type="ARBA" id="ARBA00023235"/>
    </source>
</evidence>
<comment type="function">
    <text evidence="1">Catalyzes the two-step NADP-dependent conversion of GDP-4-dehydro-6-deoxy-D-mannose to GDP-fucose, involving an epimerase and a reductase reaction.</text>
</comment>
<keyword evidence="5" id="KW-0521">NADP</keyword>
<dbReference type="InterPro" id="IPR036291">
    <property type="entry name" value="NAD(P)-bd_dom_sf"/>
</dbReference>
<dbReference type="GO" id="GO:0016853">
    <property type="term" value="F:isomerase activity"/>
    <property type="evidence" value="ECO:0007669"/>
    <property type="project" value="UniProtKB-KW"/>
</dbReference>
<accession>A0A3N0Y9Z4</accession>
<dbReference type="InterPro" id="IPR001509">
    <property type="entry name" value="Epimerase_deHydtase"/>
</dbReference>
<feature type="domain" description="NAD-dependent epimerase/dehydratase" evidence="9">
    <location>
        <begin position="34"/>
        <end position="178"/>
    </location>
</feature>
<dbReference type="HAMAP" id="MF_00956">
    <property type="entry name" value="GDP_fucose_synth"/>
    <property type="match status" value="1"/>
</dbReference>
<proteinExistence type="inferred from homology"/>
<sequence>MKICPASEVTFLDKDFDNSDAREQMDGPVGAMRVLVTGGSGLVGRAIERVVKEEEEGGREGEEWIFLSSKDANLMSAEETRSVFQKHRPTHVIHLAAMVGGLFRNMRQNLDFWRNNIFINDNVLQTAHEFGVVKVVSCLSTCIFPDKTTYPIDETMIHTGPPHESNFGYAYAKRMIDVHNRRVSLFQIHNGPPHESNFGYAYAKRMIDVHNRACFQQYGRRYTAVIPTNVFGPHDNFNIEDGHVLPGLIHKTYLAKKEGKPLQVWGSGRPLRQFIYSPDLARLFVWVLREYNEVEPIILSVGEEDELSIKDAVDAVVEALGFKGDVIYDTSKADGQFKKTASNAKLRKYLPDFKFTPFKAAIKETCDWFVANNDIARK</sequence>
<evidence type="ECO:0000313" key="10">
    <source>
        <dbReference type="EMBL" id="ROL43046.1"/>
    </source>
</evidence>
<dbReference type="GO" id="GO:0042351">
    <property type="term" value="P:'de novo' GDP-L-fucose biosynthetic process"/>
    <property type="evidence" value="ECO:0007669"/>
    <property type="project" value="UniProtKB-UniPathway"/>
</dbReference>
<keyword evidence="6" id="KW-0560">Oxidoreductase</keyword>
<evidence type="ECO:0000256" key="1">
    <source>
        <dbReference type="ARBA" id="ARBA00002870"/>
    </source>
</evidence>
<dbReference type="SUPFAM" id="SSF51735">
    <property type="entry name" value="NAD(P)-binding Rossmann-fold domains"/>
    <property type="match status" value="1"/>
</dbReference>
<feature type="domain" description="NAD-dependent epimerase/dehydratase" evidence="9">
    <location>
        <begin position="189"/>
        <end position="302"/>
    </location>
</feature>
<dbReference type="CDD" id="cd05239">
    <property type="entry name" value="GDP_FS_SDR_e"/>
    <property type="match status" value="1"/>
</dbReference>
<organism evidence="10 11">
    <name type="scientific">Anabarilius grahami</name>
    <name type="common">Kanglang fish</name>
    <name type="synonym">Barilius grahami</name>
    <dbReference type="NCBI Taxonomy" id="495550"/>
    <lineage>
        <taxon>Eukaryota</taxon>
        <taxon>Metazoa</taxon>
        <taxon>Chordata</taxon>
        <taxon>Craniata</taxon>
        <taxon>Vertebrata</taxon>
        <taxon>Euteleostomi</taxon>
        <taxon>Actinopterygii</taxon>
        <taxon>Neopterygii</taxon>
        <taxon>Teleostei</taxon>
        <taxon>Ostariophysi</taxon>
        <taxon>Cypriniformes</taxon>
        <taxon>Xenocyprididae</taxon>
        <taxon>Xenocypridinae</taxon>
        <taxon>Xenocypridinae incertae sedis</taxon>
        <taxon>Anabarilius</taxon>
    </lineage>
</organism>
<reference evidence="10 11" key="1">
    <citation type="submission" date="2018-10" db="EMBL/GenBank/DDBJ databases">
        <title>Genome assembly for a Yunnan-Guizhou Plateau 3E fish, Anabarilius grahami (Regan), and its evolutionary and genetic applications.</title>
        <authorList>
            <person name="Jiang W."/>
        </authorList>
    </citation>
    <scope>NUCLEOTIDE SEQUENCE [LARGE SCALE GENOMIC DNA]</scope>
    <source>
        <strain evidence="10">AG-KIZ</strain>
        <tissue evidence="10">Muscle</tissue>
    </source>
</reference>
<evidence type="ECO:0000313" key="11">
    <source>
        <dbReference type="Proteomes" id="UP000281406"/>
    </source>
</evidence>
<dbReference type="Pfam" id="PF01370">
    <property type="entry name" value="Epimerase"/>
    <property type="match status" value="2"/>
</dbReference>
<dbReference type="UniPathway" id="UPA00128">
    <property type="reaction ID" value="UER00191"/>
</dbReference>
<evidence type="ECO:0000256" key="5">
    <source>
        <dbReference type="ARBA" id="ARBA00022857"/>
    </source>
</evidence>
<evidence type="ECO:0000256" key="4">
    <source>
        <dbReference type="ARBA" id="ARBA00012371"/>
    </source>
</evidence>
<evidence type="ECO:0000256" key="2">
    <source>
        <dbReference type="ARBA" id="ARBA00004883"/>
    </source>
</evidence>
<evidence type="ECO:0000256" key="8">
    <source>
        <dbReference type="ARBA" id="ARBA00032995"/>
    </source>
</evidence>